<evidence type="ECO:0000313" key="1">
    <source>
        <dbReference type="EMBL" id="GFQ68680.1"/>
    </source>
</evidence>
<dbReference type="EMBL" id="BMAO01000704">
    <property type="protein sequence ID" value="GFQ68680.1"/>
    <property type="molecule type" value="Genomic_DNA"/>
</dbReference>
<proteinExistence type="predicted"/>
<gene>
    <name evidence="1" type="ORF">TNCT_239191</name>
</gene>
<dbReference type="InterPro" id="IPR036397">
    <property type="entry name" value="RNaseH_sf"/>
</dbReference>
<evidence type="ECO:0000313" key="2">
    <source>
        <dbReference type="Proteomes" id="UP000887116"/>
    </source>
</evidence>
<protein>
    <submittedName>
        <fullName evidence="1">Uncharacterized protein</fullName>
    </submittedName>
</protein>
<dbReference type="AlphaFoldDB" id="A0A8X6F1Q4"/>
<comment type="caution">
    <text evidence="1">The sequence shown here is derived from an EMBL/GenBank/DDBJ whole genome shotgun (WGS) entry which is preliminary data.</text>
</comment>
<dbReference type="OrthoDB" id="7902892at2759"/>
<reference evidence="1" key="1">
    <citation type="submission" date="2020-07" db="EMBL/GenBank/DDBJ databases">
        <title>Multicomponent nature underlies the extraordinary mechanical properties of spider dragline silk.</title>
        <authorList>
            <person name="Kono N."/>
            <person name="Nakamura H."/>
            <person name="Mori M."/>
            <person name="Yoshida Y."/>
            <person name="Ohtoshi R."/>
            <person name="Malay A.D."/>
            <person name="Moran D.A.P."/>
            <person name="Tomita M."/>
            <person name="Numata K."/>
            <person name="Arakawa K."/>
        </authorList>
    </citation>
    <scope>NUCLEOTIDE SEQUENCE</scope>
</reference>
<accession>A0A8X6F1Q4</accession>
<name>A0A8X6F1Q4_TRICU</name>
<sequence>MCAGIVNDYLKYPYHLPTQLNYRIYQIFLEEVLPESLQEVQVGFRNQMWFQHDGVSIHFSIEASNYLDATFFVLWSSPMSTLVVRFNVP</sequence>
<dbReference type="Proteomes" id="UP000887116">
    <property type="component" value="Unassembled WGS sequence"/>
</dbReference>
<dbReference type="Gene3D" id="3.30.420.10">
    <property type="entry name" value="Ribonuclease H-like superfamily/Ribonuclease H"/>
    <property type="match status" value="1"/>
</dbReference>
<organism evidence="1 2">
    <name type="scientific">Trichonephila clavata</name>
    <name type="common">Joro spider</name>
    <name type="synonym">Nephila clavata</name>
    <dbReference type="NCBI Taxonomy" id="2740835"/>
    <lineage>
        <taxon>Eukaryota</taxon>
        <taxon>Metazoa</taxon>
        <taxon>Ecdysozoa</taxon>
        <taxon>Arthropoda</taxon>
        <taxon>Chelicerata</taxon>
        <taxon>Arachnida</taxon>
        <taxon>Araneae</taxon>
        <taxon>Araneomorphae</taxon>
        <taxon>Entelegynae</taxon>
        <taxon>Araneoidea</taxon>
        <taxon>Nephilidae</taxon>
        <taxon>Trichonephila</taxon>
    </lineage>
</organism>
<keyword evidence="2" id="KW-1185">Reference proteome</keyword>
<dbReference type="GO" id="GO:0003676">
    <property type="term" value="F:nucleic acid binding"/>
    <property type="evidence" value="ECO:0007669"/>
    <property type="project" value="InterPro"/>
</dbReference>